<dbReference type="EMBL" id="RXOL01000002">
    <property type="protein sequence ID" value="RVQ67819.1"/>
    <property type="molecule type" value="Genomic_DNA"/>
</dbReference>
<name>A0A437GYT9_9SPHN</name>
<sequence>MDRQPTLIGALVRLRPLVETDRAALYVVASDPLIWEQHPAHDRWRPDVFAAFFDDALAKGGALAVEDAATGALIGSSRFQNHDPADGGSVEIGWTFLARSHWRCGVNRDMKRLMLDYALASVARVLFTVGEGNARSIRALEAIGARWTGEVEDRPMADGITRHLRYFIER</sequence>
<proteinExistence type="predicted"/>
<evidence type="ECO:0000259" key="1">
    <source>
        <dbReference type="PROSITE" id="PS51186"/>
    </source>
</evidence>
<dbReference type="Proteomes" id="UP000283003">
    <property type="component" value="Unassembled WGS sequence"/>
</dbReference>
<keyword evidence="2" id="KW-0808">Transferase</keyword>
<dbReference type="PROSITE" id="PS51186">
    <property type="entry name" value="GNAT"/>
    <property type="match status" value="1"/>
</dbReference>
<dbReference type="OrthoDB" id="9801656at2"/>
<dbReference type="InterPro" id="IPR000182">
    <property type="entry name" value="GNAT_dom"/>
</dbReference>
<dbReference type="Gene3D" id="3.40.630.30">
    <property type="match status" value="1"/>
</dbReference>
<dbReference type="RefSeq" id="WP_127612333.1">
    <property type="nucleotide sequence ID" value="NZ_RXOL01000002.1"/>
</dbReference>
<reference evidence="2 3" key="1">
    <citation type="submission" date="2018-12" db="EMBL/GenBank/DDBJ databases">
        <title>Croceicoccus ponticola sp. nov., a lipolytic bacterium isolated from seawater.</title>
        <authorList>
            <person name="Yoon J.-H."/>
        </authorList>
    </citation>
    <scope>NUCLEOTIDE SEQUENCE [LARGE SCALE GENOMIC DNA]</scope>
    <source>
        <strain evidence="2 3">GM-16</strain>
    </source>
</reference>
<protein>
    <submittedName>
        <fullName evidence="2">N-acetyltransferase</fullName>
    </submittedName>
</protein>
<dbReference type="GO" id="GO:0016747">
    <property type="term" value="F:acyltransferase activity, transferring groups other than amino-acyl groups"/>
    <property type="evidence" value="ECO:0007669"/>
    <property type="project" value="InterPro"/>
</dbReference>
<feature type="domain" description="N-acetyltransferase" evidence="1">
    <location>
        <begin position="12"/>
        <end position="170"/>
    </location>
</feature>
<comment type="caution">
    <text evidence="2">The sequence shown here is derived from an EMBL/GenBank/DDBJ whole genome shotgun (WGS) entry which is preliminary data.</text>
</comment>
<dbReference type="InterPro" id="IPR016181">
    <property type="entry name" value="Acyl_CoA_acyltransferase"/>
</dbReference>
<dbReference type="SUPFAM" id="SSF55729">
    <property type="entry name" value="Acyl-CoA N-acyltransferases (Nat)"/>
    <property type="match status" value="1"/>
</dbReference>
<accession>A0A437GYT9</accession>
<gene>
    <name evidence="2" type="ORF">EKN06_07850</name>
</gene>
<evidence type="ECO:0000313" key="3">
    <source>
        <dbReference type="Proteomes" id="UP000283003"/>
    </source>
</evidence>
<dbReference type="PANTHER" id="PTHR43610:SF1">
    <property type="entry name" value="N-ACETYLTRANSFERASE DOMAIN-CONTAINING PROTEIN"/>
    <property type="match status" value="1"/>
</dbReference>
<dbReference type="AlphaFoldDB" id="A0A437GYT9"/>
<evidence type="ECO:0000313" key="2">
    <source>
        <dbReference type="EMBL" id="RVQ67819.1"/>
    </source>
</evidence>
<organism evidence="2 3">
    <name type="scientific">Croceicoccus ponticola</name>
    <dbReference type="NCBI Taxonomy" id="2217664"/>
    <lineage>
        <taxon>Bacteria</taxon>
        <taxon>Pseudomonadati</taxon>
        <taxon>Pseudomonadota</taxon>
        <taxon>Alphaproteobacteria</taxon>
        <taxon>Sphingomonadales</taxon>
        <taxon>Erythrobacteraceae</taxon>
        <taxon>Croceicoccus</taxon>
    </lineage>
</organism>
<dbReference type="Pfam" id="PF13302">
    <property type="entry name" value="Acetyltransf_3"/>
    <property type="match status" value="1"/>
</dbReference>
<keyword evidence="3" id="KW-1185">Reference proteome</keyword>
<dbReference type="PANTHER" id="PTHR43610">
    <property type="entry name" value="BLL6696 PROTEIN"/>
    <property type="match status" value="1"/>
</dbReference>